<accession>A0A8J3IUZ2</accession>
<evidence type="ECO:0000256" key="4">
    <source>
        <dbReference type="ARBA" id="ARBA00023163"/>
    </source>
</evidence>
<dbReference type="Pfam" id="PF03965">
    <property type="entry name" value="Penicillinase_R"/>
    <property type="match status" value="1"/>
</dbReference>
<sequence>MDQKFSERRKAVTLEPDIHTFRTDRPGIRKALGDLEAEIMEAIWARPISQGTTVRDIFEILSIRRHLAYTTVMNTMTRLAKKQLLRVEKKEQSYLYYPTYTRQEFVSRFVSHILEDLFLSFSGEMLESIQALQDPVAATQARHFLDEIRQQRGSEEDE</sequence>
<keyword evidence="4" id="KW-0804">Transcription</keyword>
<evidence type="ECO:0000256" key="3">
    <source>
        <dbReference type="ARBA" id="ARBA00023125"/>
    </source>
</evidence>
<proteinExistence type="inferred from homology"/>
<dbReference type="EMBL" id="BNJK01000004">
    <property type="protein sequence ID" value="GHP01149.1"/>
    <property type="molecule type" value="Genomic_DNA"/>
</dbReference>
<gene>
    <name evidence="5" type="ORF">KSF_111960</name>
</gene>
<evidence type="ECO:0000313" key="5">
    <source>
        <dbReference type="EMBL" id="GHP01149.1"/>
    </source>
</evidence>
<dbReference type="AlphaFoldDB" id="A0A8J3IUZ2"/>
<evidence type="ECO:0000256" key="2">
    <source>
        <dbReference type="ARBA" id="ARBA00023015"/>
    </source>
</evidence>
<name>A0A8J3IUZ2_9CHLR</name>
<dbReference type="InterPro" id="IPR036390">
    <property type="entry name" value="WH_DNA-bd_sf"/>
</dbReference>
<keyword evidence="3" id="KW-0238">DNA-binding</keyword>
<evidence type="ECO:0000256" key="1">
    <source>
        <dbReference type="ARBA" id="ARBA00011046"/>
    </source>
</evidence>
<dbReference type="Proteomes" id="UP000597444">
    <property type="component" value="Unassembled WGS sequence"/>
</dbReference>
<dbReference type="InterPro" id="IPR005650">
    <property type="entry name" value="BlaI_family"/>
</dbReference>
<dbReference type="InterPro" id="IPR036388">
    <property type="entry name" value="WH-like_DNA-bd_sf"/>
</dbReference>
<dbReference type="GO" id="GO:0045892">
    <property type="term" value="P:negative regulation of DNA-templated transcription"/>
    <property type="evidence" value="ECO:0007669"/>
    <property type="project" value="InterPro"/>
</dbReference>
<keyword evidence="2" id="KW-0805">Transcription regulation</keyword>
<reference evidence="5" key="1">
    <citation type="submission" date="2020-10" db="EMBL/GenBank/DDBJ databases">
        <title>Taxonomic study of unclassified bacteria belonging to the class Ktedonobacteria.</title>
        <authorList>
            <person name="Yabe S."/>
            <person name="Wang C.M."/>
            <person name="Zheng Y."/>
            <person name="Sakai Y."/>
            <person name="Cavaletti L."/>
            <person name="Monciardini P."/>
            <person name="Donadio S."/>
        </authorList>
    </citation>
    <scope>NUCLEOTIDE SEQUENCE</scope>
    <source>
        <strain evidence="5">ID150040</strain>
    </source>
</reference>
<organism evidence="5 6">
    <name type="scientific">Reticulibacter mediterranei</name>
    <dbReference type="NCBI Taxonomy" id="2778369"/>
    <lineage>
        <taxon>Bacteria</taxon>
        <taxon>Bacillati</taxon>
        <taxon>Chloroflexota</taxon>
        <taxon>Ktedonobacteria</taxon>
        <taxon>Ktedonobacterales</taxon>
        <taxon>Reticulibacteraceae</taxon>
        <taxon>Reticulibacter</taxon>
    </lineage>
</organism>
<evidence type="ECO:0008006" key="7">
    <source>
        <dbReference type="Google" id="ProtNLM"/>
    </source>
</evidence>
<keyword evidence="6" id="KW-1185">Reference proteome</keyword>
<protein>
    <recommendedName>
        <fullName evidence="7">BlaI/MecI/CopY family transcriptional regulator</fullName>
    </recommendedName>
</protein>
<dbReference type="Gene3D" id="1.10.10.10">
    <property type="entry name" value="Winged helix-like DNA-binding domain superfamily/Winged helix DNA-binding domain"/>
    <property type="match status" value="1"/>
</dbReference>
<dbReference type="GO" id="GO:0003677">
    <property type="term" value="F:DNA binding"/>
    <property type="evidence" value="ECO:0007669"/>
    <property type="project" value="UniProtKB-KW"/>
</dbReference>
<comment type="similarity">
    <text evidence="1">Belongs to the BlaI transcriptional regulatory family.</text>
</comment>
<comment type="caution">
    <text evidence="5">The sequence shown here is derived from an EMBL/GenBank/DDBJ whole genome shotgun (WGS) entry which is preliminary data.</text>
</comment>
<dbReference type="SUPFAM" id="SSF46785">
    <property type="entry name" value="Winged helix' DNA-binding domain"/>
    <property type="match status" value="1"/>
</dbReference>
<evidence type="ECO:0000313" key="6">
    <source>
        <dbReference type="Proteomes" id="UP000597444"/>
    </source>
</evidence>